<sequence length="204" mass="22689">MKSMKPFDNILDPFQRQQLLDALPQPSASFLQRLYSTYNAIKQPFLGNVLNVIKGNNNAFDRNLTKIAMNSIRNLAEDVKATVDSKSSDDEITNNTISSEWSGESQQDDTSRDRDNNTTLRAKISQPDYYDYIDEQGSSAISQSNDDTTVIKYATANNPNNASANANSSQSTNETLQADDMISSQTDDHHHSSPYQAPRVNSLV</sequence>
<feature type="region of interest" description="Disordered" evidence="1">
    <location>
        <begin position="182"/>
        <end position="204"/>
    </location>
</feature>
<feature type="compositionally biased region" description="Polar residues" evidence="1">
    <location>
        <begin position="93"/>
        <end position="104"/>
    </location>
</feature>
<organism evidence="4">
    <name type="scientific">Anisakis simplex</name>
    <name type="common">Herring worm</name>
    <dbReference type="NCBI Taxonomy" id="6269"/>
    <lineage>
        <taxon>Eukaryota</taxon>
        <taxon>Metazoa</taxon>
        <taxon>Ecdysozoa</taxon>
        <taxon>Nematoda</taxon>
        <taxon>Chromadorea</taxon>
        <taxon>Rhabditida</taxon>
        <taxon>Spirurina</taxon>
        <taxon>Ascaridomorpha</taxon>
        <taxon>Ascaridoidea</taxon>
        <taxon>Anisakidae</taxon>
        <taxon>Anisakis</taxon>
        <taxon>Anisakis simplex complex</taxon>
    </lineage>
</organism>
<evidence type="ECO:0000313" key="2">
    <source>
        <dbReference type="EMBL" id="VDK58569.1"/>
    </source>
</evidence>
<feature type="region of interest" description="Disordered" evidence="1">
    <location>
        <begin position="83"/>
        <end position="117"/>
    </location>
</feature>
<accession>A0A0M3K8N3</accession>
<evidence type="ECO:0000313" key="3">
    <source>
        <dbReference type="Proteomes" id="UP000267096"/>
    </source>
</evidence>
<evidence type="ECO:0000256" key="1">
    <source>
        <dbReference type="SAM" id="MobiDB-lite"/>
    </source>
</evidence>
<dbReference type="WBParaSite" id="ASIM_0001732401-mRNA-1">
    <property type="protein sequence ID" value="ASIM_0001732401-mRNA-1"/>
    <property type="gene ID" value="ASIM_0001732401"/>
</dbReference>
<name>A0A0M3K8N3_ANISI</name>
<dbReference type="Proteomes" id="UP000267096">
    <property type="component" value="Unassembled WGS sequence"/>
</dbReference>
<reference evidence="2 3" key="2">
    <citation type="submission" date="2018-11" db="EMBL/GenBank/DDBJ databases">
        <authorList>
            <consortium name="Pathogen Informatics"/>
        </authorList>
    </citation>
    <scope>NUCLEOTIDE SEQUENCE [LARGE SCALE GENOMIC DNA]</scope>
</reference>
<dbReference type="EMBL" id="UYRR01033360">
    <property type="protein sequence ID" value="VDK58569.1"/>
    <property type="molecule type" value="Genomic_DNA"/>
</dbReference>
<keyword evidence="3" id="KW-1185">Reference proteome</keyword>
<reference evidence="4" key="1">
    <citation type="submission" date="2017-02" db="UniProtKB">
        <authorList>
            <consortium name="WormBaseParasite"/>
        </authorList>
    </citation>
    <scope>IDENTIFICATION</scope>
</reference>
<protein>
    <submittedName>
        <fullName evidence="4">BESS domain-containing protein</fullName>
    </submittedName>
</protein>
<dbReference type="AlphaFoldDB" id="A0A0M3K8N3"/>
<gene>
    <name evidence="2" type="ORF">ASIM_LOCUS16731</name>
</gene>
<evidence type="ECO:0000313" key="4">
    <source>
        <dbReference type="WBParaSite" id="ASIM_0001732401-mRNA-1"/>
    </source>
</evidence>
<proteinExistence type="predicted"/>